<dbReference type="Proteomes" id="UP000502179">
    <property type="component" value="Chromosome"/>
</dbReference>
<keyword evidence="2" id="KW-1185">Reference proteome</keyword>
<evidence type="ECO:0000313" key="1">
    <source>
        <dbReference type="EMBL" id="QIJ72675.1"/>
    </source>
</evidence>
<organism evidence="1 2">
    <name type="scientific">Thermosulfuriphilus ammonigenes</name>
    <dbReference type="NCBI Taxonomy" id="1936021"/>
    <lineage>
        <taxon>Bacteria</taxon>
        <taxon>Pseudomonadati</taxon>
        <taxon>Thermodesulfobacteriota</taxon>
        <taxon>Thermodesulfobacteria</taxon>
        <taxon>Thermodesulfobacteriales</taxon>
        <taxon>Thermodesulfobacteriaceae</taxon>
        <taxon>Thermosulfuriphilus</taxon>
    </lineage>
</organism>
<dbReference type="KEGG" id="tav:G4V39_10485"/>
<protein>
    <submittedName>
        <fullName evidence="1">Uncharacterized protein</fullName>
    </submittedName>
</protein>
<dbReference type="AlphaFoldDB" id="A0A6G7PYA2"/>
<evidence type="ECO:0000313" key="2">
    <source>
        <dbReference type="Proteomes" id="UP000502179"/>
    </source>
</evidence>
<gene>
    <name evidence="1" type="ORF">G4V39_10485</name>
</gene>
<sequence length="171" mass="19794">MSEKREKTVFIYREPSESSQKVEDPRFLAQRLVNQATTLIKTYTTGQEEDKRLKISLGIVLGLAYFVERWQRLVGFGKRDHRSWQKAFLKGLCEELSQLWPKGPGLNEYLATYLETNYDLLARELDAFPLPLGERQQALVHLGRLIFEGQGLEKDFATRAGEVLKEFFNPP</sequence>
<dbReference type="EMBL" id="CP048877">
    <property type="protein sequence ID" value="QIJ72675.1"/>
    <property type="molecule type" value="Genomic_DNA"/>
</dbReference>
<dbReference type="RefSeq" id="WP_166032891.1">
    <property type="nucleotide sequence ID" value="NZ_CP048877.1"/>
</dbReference>
<proteinExistence type="predicted"/>
<accession>A0A6G7PYA2</accession>
<reference evidence="1 2" key="1">
    <citation type="submission" date="2020-02" db="EMBL/GenBank/DDBJ databases">
        <title>Genome analysis of Thermosulfuriphilus ammonigenes ST65T, an anaerobic thermophilic chemolithoautotrophic bacterium isolated from a deep-sea hydrothermal vent.</title>
        <authorList>
            <person name="Slobodkina G."/>
            <person name="Allioux M."/>
            <person name="Merkel A."/>
            <person name="Alain K."/>
            <person name="Jebbar M."/>
            <person name="Slobodkin A."/>
        </authorList>
    </citation>
    <scope>NUCLEOTIDE SEQUENCE [LARGE SCALE GENOMIC DNA]</scope>
    <source>
        <strain evidence="1 2">ST65</strain>
    </source>
</reference>
<name>A0A6G7PYA2_9BACT</name>